<evidence type="ECO:0000313" key="3">
    <source>
        <dbReference type="Proteomes" id="UP000318478"/>
    </source>
</evidence>
<comment type="caution">
    <text evidence="2">The sequence shown here is derived from an EMBL/GenBank/DDBJ whole genome shotgun (WGS) entry which is preliminary data.</text>
</comment>
<sequence>MGEGNSIQQQDGMIPIEDAVAIARLLGEVAGHDGDVNARKRLLMRRLKELTGADGWLWSMTFCDHSKEQPMSVGVIHEDLTQSQFDGWVEASQTCKLPPPEDAPLTVEMAKGRHYTRTRDQLVSDDDWYNHPTVKKYRLDRGIDDFLYSIYPLLGGVEMCSAIGLYRHVGREKFSDRRRRITHIVLSNVDWLHFAGLPEHRDNAVPQLTPTQRVVLVHLLDGRRRPDIAEAMSISENTVRDHVRSILRFYDAKDQLELVCKFRAGNGMDVEQE</sequence>
<dbReference type="Pfam" id="PF00196">
    <property type="entry name" value="GerE"/>
    <property type="match status" value="1"/>
</dbReference>
<keyword evidence="3" id="KW-1185">Reference proteome</keyword>
<dbReference type="GO" id="GO:0003677">
    <property type="term" value="F:DNA binding"/>
    <property type="evidence" value="ECO:0007669"/>
    <property type="project" value="InterPro"/>
</dbReference>
<reference evidence="2 3" key="1">
    <citation type="submission" date="2019-02" db="EMBL/GenBank/DDBJ databases">
        <title>Deep-cultivation of Planctomycetes and their phenomic and genomic characterization uncovers novel biology.</title>
        <authorList>
            <person name="Wiegand S."/>
            <person name="Jogler M."/>
            <person name="Boedeker C."/>
            <person name="Pinto D."/>
            <person name="Vollmers J."/>
            <person name="Rivas-Marin E."/>
            <person name="Kohn T."/>
            <person name="Peeters S.H."/>
            <person name="Heuer A."/>
            <person name="Rast P."/>
            <person name="Oberbeckmann S."/>
            <person name="Bunk B."/>
            <person name="Jeske O."/>
            <person name="Meyerdierks A."/>
            <person name="Storesund J.E."/>
            <person name="Kallscheuer N."/>
            <person name="Luecker S."/>
            <person name="Lage O.M."/>
            <person name="Pohl T."/>
            <person name="Merkel B.J."/>
            <person name="Hornburger P."/>
            <person name="Mueller R.-W."/>
            <person name="Bruemmer F."/>
            <person name="Labrenz M."/>
            <person name="Spormann A.M."/>
            <person name="Op Den Camp H."/>
            <person name="Overmann J."/>
            <person name="Amann R."/>
            <person name="Jetten M.S.M."/>
            <person name="Mascher T."/>
            <person name="Medema M.H."/>
            <person name="Devos D.P."/>
            <person name="Kaster A.-K."/>
            <person name="Ovreas L."/>
            <person name="Rohde M."/>
            <person name="Galperin M.Y."/>
            <person name="Jogler C."/>
        </authorList>
    </citation>
    <scope>NUCLEOTIDE SEQUENCE [LARGE SCALE GENOMIC DNA]</scope>
    <source>
        <strain evidence="2 3">Pla123a</strain>
    </source>
</reference>
<dbReference type="SUPFAM" id="SSF46894">
    <property type="entry name" value="C-terminal effector domain of the bipartite response regulators"/>
    <property type="match status" value="1"/>
</dbReference>
<accession>A0A5C5YPK8</accession>
<dbReference type="Proteomes" id="UP000318478">
    <property type="component" value="Unassembled WGS sequence"/>
</dbReference>
<dbReference type="InterPro" id="IPR036388">
    <property type="entry name" value="WH-like_DNA-bd_sf"/>
</dbReference>
<name>A0A5C5YPK8_9BACT</name>
<proteinExistence type="predicted"/>
<feature type="domain" description="HTH luxR-type" evidence="1">
    <location>
        <begin position="205"/>
        <end position="262"/>
    </location>
</feature>
<dbReference type="InterPro" id="IPR000792">
    <property type="entry name" value="Tscrpt_reg_LuxR_C"/>
</dbReference>
<protein>
    <submittedName>
        <fullName evidence="2">Bacterial regulatory protein, luxR family</fullName>
    </submittedName>
</protein>
<dbReference type="Gene3D" id="1.10.10.10">
    <property type="entry name" value="Winged helix-like DNA-binding domain superfamily/Winged helix DNA-binding domain"/>
    <property type="match status" value="1"/>
</dbReference>
<dbReference type="InterPro" id="IPR016032">
    <property type="entry name" value="Sig_transdc_resp-reg_C-effctor"/>
</dbReference>
<evidence type="ECO:0000313" key="2">
    <source>
        <dbReference type="EMBL" id="TWT76835.1"/>
    </source>
</evidence>
<organism evidence="2 3">
    <name type="scientific">Posidoniimonas polymericola</name>
    <dbReference type="NCBI Taxonomy" id="2528002"/>
    <lineage>
        <taxon>Bacteria</taxon>
        <taxon>Pseudomonadati</taxon>
        <taxon>Planctomycetota</taxon>
        <taxon>Planctomycetia</taxon>
        <taxon>Pirellulales</taxon>
        <taxon>Lacipirellulaceae</taxon>
        <taxon>Posidoniimonas</taxon>
    </lineage>
</organism>
<dbReference type="GO" id="GO:0006355">
    <property type="term" value="P:regulation of DNA-templated transcription"/>
    <property type="evidence" value="ECO:0007669"/>
    <property type="project" value="InterPro"/>
</dbReference>
<dbReference type="EMBL" id="SJPO01000005">
    <property type="protein sequence ID" value="TWT76835.1"/>
    <property type="molecule type" value="Genomic_DNA"/>
</dbReference>
<dbReference type="PRINTS" id="PR00038">
    <property type="entry name" value="HTHLUXR"/>
</dbReference>
<evidence type="ECO:0000259" key="1">
    <source>
        <dbReference type="SMART" id="SM00421"/>
    </source>
</evidence>
<dbReference type="AlphaFoldDB" id="A0A5C5YPK8"/>
<gene>
    <name evidence="2" type="ORF">Pla123a_22580</name>
</gene>
<dbReference type="SMART" id="SM00421">
    <property type="entry name" value="HTH_LUXR"/>
    <property type="match status" value="1"/>
</dbReference>